<dbReference type="AlphaFoldDB" id="A0A7N1A5N3"/>
<evidence type="ECO:0000313" key="3">
    <source>
        <dbReference type="Proteomes" id="UP000594263"/>
    </source>
</evidence>
<dbReference type="SMART" id="SM00367">
    <property type="entry name" value="LRR_CC"/>
    <property type="match status" value="10"/>
</dbReference>
<dbReference type="Gene3D" id="1.20.1280.50">
    <property type="match status" value="1"/>
</dbReference>
<dbReference type="GO" id="GO:0019005">
    <property type="term" value="C:SCF ubiquitin ligase complex"/>
    <property type="evidence" value="ECO:0007669"/>
    <property type="project" value="TreeGrafter"/>
</dbReference>
<dbReference type="PANTHER" id="PTHR13318:SF75">
    <property type="entry name" value="COI1 F-BOX DOMAIN-CONTAINING PROTEIN"/>
    <property type="match status" value="1"/>
</dbReference>
<dbReference type="InterPro" id="IPR032675">
    <property type="entry name" value="LRR_dom_sf"/>
</dbReference>
<dbReference type="Pfam" id="PF25372">
    <property type="entry name" value="DUF7885"/>
    <property type="match status" value="2"/>
</dbReference>
<dbReference type="SUPFAM" id="SSF52047">
    <property type="entry name" value="RNI-like"/>
    <property type="match status" value="1"/>
</dbReference>
<dbReference type="PANTHER" id="PTHR13318">
    <property type="entry name" value="PARTNER OF PAIRED, ISOFORM B-RELATED"/>
    <property type="match status" value="1"/>
</dbReference>
<evidence type="ECO:0000313" key="2">
    <source>
        <dbReference type="EnsemblPlants" id="Kaladp0262s0032.1.v1.1"/>
    </source>
</evidence>
<keyword evidence="3" id="KW-1185">Reference proteome</keyword>
<dbReference type="InterPro" id="IPR006553">
    <property type="entry name" value="Leu-rich_rpt_Cys-con_subtyp"/>
</dbReference>
<organism evidence="2 3">
    <name type="scientific">Kalanchoe fedtschenkoi</name>
    <name type="common">Lavender scallops</name>
    <name type="synonym">South American air plant</name>
    <dbReference type="NCBI Taxonomy" id="63787"/>
    <lineage>
        <taxon>Eukaryota</taxon>
        <taxon>Viridiplantae</taxon>
        <taxon>Streptophyta</taxon>
        <taxon>Embryophyta</taxon>
        <taxon>Tracheophyta</taxon>
        <taxon>Spermatophyta</taxon>
        <taxon>Magnoliopsida</taxon>
        <taxon>eudicotyledons</taxon>
        <taxon>Gunneridae</taxon>
        <taxon>Pentapetalae</taxon>
        <taxon>Saxifragales</taxon>
        <taxon>Crassulaceae</taxon>
        <taxon>Kalanchoe</taxon>
    </lineage>
</organism>
<reference evidence="2" key="1">
    <citation type="submission" date="2021-01" db="UniProtKB">
        <authorList>
            <consortium name="EnsemblPlants"/>
        </authorList>
    </citation>
    <scope>IDENTIFICATION</scope>
</reference>
<accession>A0A7N1A5N3</accession>
<dbReference type="CDD" id="cd22159">
    <property type="entry name" value="F-box_AtTIR1-like"/>
    <property type="match status" value="1"/>
</dbReference>
<dbReference type="Proteomes" id="UP000594263">
    <property type="component" value="Unplaced"/>
</dbReference>
<protein>
    <recommendedName>
        <fullName evidence="1">F-box/LRR-repeat protein 15-like leucin rich repeat domain-containing protein</fullName>
    </recommendedName>
</protein>
<dbReference type="InterPro" id="IPR057207">
    <property type="entry name" value="FBXL15_LRR"/>
</dbReference>
<dbReference type="GO" id="GO:0031146">
    <property type="term" value="P:SCF-dependent proteasomal ubiquitin-dependent protein catabolic process"/>
    <property type="evidence" value="ECO:0007669"/>
    <property type="project" value="TreeGrafter"/>
</dbReference>
<dbReference type="OMA" id="DQALVHI"/>
<dbReference type="EnsemblPlants" id="Kaladp0262s0032.1.v1.1">
    <property type="protein sequence ID" value="Kaladp0262s0032.1.v1.1"/>
    <property type="gene ID" value="Kaladp0262s0032.v1.1"/>
</dbReference>
<feature type="domain" description="F-box/LRR-repeat protein 15-like leucin rich repeat" evidence="1">
    <location>
        <begin position="99"/>
        <end position="179"/>
    </location>
</feature>
<dbReference type="Gramene" id="Kaladp0262s0032.1.v1.1">
    <property type="protein sequence ID" value="Kaladp0262s0032.1.v1.1"/>
    <property type="gene ID" value="Kaladp0262s0032.v1.1"/>
</dbReference>
<evidence type="ECO:0000259" key="1">
    <source>
        <dbReference type="Pfam" id="PF25372"/>
    </source>
</evidence>
<sequence length="421" mass="45914">MAASSSSLEEEDARINPCINEAVTDDELRAILSRLETEQDKDAFGLVCKRWLRVQSTERKKLCVRAAPHKLREMAARFSNLLELDLSQSVSRSFYPGFTDSDLAVVASAFTCLRVLTLHYCKGISDAGLVAVGKGLPNLQSLDASYCPKLTDKGISAAAEGCKDLQKLHLSGCRLITDRLLLVLSNSCHNLEELGLQGCKNITDAGLTTLVDGCRRMKLLDVNKCHKVGDNGIINVAKACSSSLKSLKLLDCNKVGDQSIFTLARYCNNLETLIIGGCRSISDKSIESLAAACKDSLKILRMDWCLNITDASLTWILTECTYLEALGIGCCEKVTDAAFQGLSNHRSELAIKYLKLSNCSKITVYGLGILLTLCNKSLHYLDVRSCPYITKAGCEQAGLQFPSSCKVNFDGSLVMEPEVLL</sequence>
<name>A0A7N1A5N3_KALFE</name>
<dbReference type="Gene3D" id="3.80.10.10">
    <property type="entry name" value="Ribonuclease Inhibitor"/>
    <property type="match status" value="2"/>
</dbReference>
<proteinExistence type="predicted"/>
<feature type="domain" description="F-box/LRR-repeat protein 15-like leucin rich repeat" evidence="1">
    <location>
        <begin position="181"/>
        <end position="399"/>
    </location>
</feature>